<protein>
    <recommendedName>
        <fullName evidence="5">DUF3718 domain-containing protein</fullName>
    </recommendedName>
</protein>
<feature type="compositionally biased region" description="Basic and acidic residues" evidence="1">
    <location>
        <begin position="103"/>
        <end position="130"/>
    </location>
</feature>
<gene>
    <name evidence="3" type="ORF">HYS17_06875</name>
</gene>
<evidence type="ECO:0000256" key="2">
    <source>
        <dbReference type="SAM" id="SignalP"/>
    </source>
</evidence>
<dbReference type="EMBL" id="CP066681">
    <property type="protein sequence ID" value="QQG35281.1"/>
    <property type="molecule type" value="Genomic_DNA"/>
</dbReference>
<feature type="chain" id="PRO_5032589711" description="DUF3718 domain-containing protein" evidence="2">
    <location>
        <begin position="24"/>
        <end position="173"/>
    </location>
</feature>
<feature type="signal peptide" evidence="2">
    <location>
        <begin position="1"/>
        <end position="23"/>
    </location>
</feature>
<sequence>MSGFLKKTAIALTTALAAATAHAQPGLEDASVREVCEALGQSPALQTFSTNRGKVGFAQNERLGCKYEFGLDQQAPLLTKIYNLRDTKQVIDFTREVGNAQRSADRATAEEKRRQERMDKYRDRGIRAPESRPAAQPAPVLKDRSAGPGRTTETLEELRARRHREAGMPAPKQ</sequence>
<evidence type="ECO:0000256" key="1">
    <source>
        <dbReference type="SAM" id="MobiDB-lite"/>
    </source>
</evidence>
<dbReference type="AlphaFoldDB" id="A0A7T5UFX8"/>
<organism evidence="3 4">
    <name type="scientific">Micavibrio aeruginosavorus</name>
    <dbReference type="NCBI Taxonomy" id="349221"/>
    <lineage>
        <taxon>Bacteria</taxon>
        <taxon>Pseudomonadati</taxon>
        <taxon>Bdellovibrionota</taxon>
        <taxon>Bdellovibrionia</taxon>
        <taxon>Bdellovibrionales</taxon>
        <taxon>Pseudobdellovibrionaceae</taxon>
        <taxon>Micavibrio</taxon>
    </lineage>
</organism>
<evidence type="ECO:0000313" key="3">
    <source>
        <dbReference type="EMBL" id="QQG35281.1"/>
    </source>
</evidence>
<feature type="region of interest" description="Disordered" evidence="1">
    <location>
        <begin position="97"/>
        <end position="173"/>
    </location>
</feature>
<proteinExistence type="predicted"/>
<evidence type="ECO:0000313" key="4">
    <source>
        <dbReference type="Proteomes" id="UP000595362"/>
    </source>
</evidence>
<dbReference type="Proteomes" id="UP000595362">
    <property type="component" value="Chromosome"/>
</dbReference>
<name>A0A7T5UFX8_9BACT</name>
<reference evidence="3 4" key="1">
    <citation type="submission" date="2020-07" db="EMBL/GenBank/DDBJ databases">
        <title>Huge and variable diversity of episymbiotic CPR bacteria and DPANN archaea in groundwater ecosystems.</title>
        <authorList>
            <person name="He C.Y."/>
            <person name="Keren R."/>
            <person name="Whittaker M."/>
            <person name="Farag I.F."/>
            <person name="Doudna J."/>
            <person name="Cate J.H.D."/>
            <person name="Banfield J.F."/>
        </authorList>
    </citation>
    <scope>NUCLEOTIDE SEQUENCE [LARGE SCALE GENOMIC DNA]</scope>
    <source>
        <strain evidence="3">NC_groundwater_70_Ag_B-0.1um_54_66</strain>
    </source>
</reference>
<evidence type="ECO:0008006" key="5">
    <source>
        <dbReference type="Google" id="ProtNLM"/>
    </source>
</evidence>
<accession>A0A7T5UFX8</accession>
<keyword evidence="2" id="KW-0732">Signal</keyword>